<dbReference type="Proteomes" id="UP000007966">
    <property type="component" value="Chromosome"/>
</dbReference>
<keyword evidence="2" id="KW-1185">Reference proteome</keyword>
<dbReference type="STRING" id="218491.ECA1649"/>
<reference evidence="1" key="1">
    <citation type="submission" date="2004-02" db="EMBL/GenBank/DDBJ databases">
        <title>The genome sequence of the enterobacterial phytopathogen Erwinia carotovora subsp. atroseptica SCRI1043 and functional genomic identification of novel virulence factors.</title>
        <authorList>
            <person name="Bell K.S."/>
            <person name="Sebaihia M."/>
            <person name="Pritchard L."/>
            <person name="Holden M."/>
            <person name="Hyman L.J."/>
            <person name="Holeva M.C."/>
            <person name="Thomson N.R."/>
            <person name="Bentley S.D."/>
            <person name="Churcher C."/>
            <person name="Mungall K."/>
            <person name="Atkin R."/>
            <person name="Bason N."/>
            <person name="Brooks K."/>
            <person name="Chillingworth T."/>
            <person name="Clark K."/>
            <person name="Doggett J."/>
            <person name="Fraser A."/>
            <person name="Hance Z."/>
            <person name="Hauser H."/>
            <person name="Jagels K."/>
            <person name="Moule S."/>
            <person name="Norbertczak H."/>
            <person name="Ormond D."/>
            <person name="Price C."/>
            <person name="Quail M.A."/>
            <person name="Sanders M."/>
            <person name="Walker D."/>
            <person name="Whitehead S."/>
            <person name="Salmond G.P.C."/>
            <person name="Birch P.R.J."/>
            <person name="Barrell B.G."/>
            <person name="Parkhill J."/>
            <person name="Toth I.K."/>
        </authorList>
    </citation>
    <scope>NUCLEOTIDE SEQUENCE</scope>
    <source>
        <strain evidence="1">SCRI1043</strain>
    </source>
</reference>
<dbReference type="OrthoDB" id="6637683at2"/>
<name>Q6D6N3_PECAS</name>
<dbReference type="HOGENOM" id="CLU_149922_0_0_6"/>
<organism evidence="1 2">
    <name type="scientific">Pectobacterium atrosepticum (strain SCRI 1043 / ATCC BAA-672)</name>
    <name type="common">Erwinia carotovora subsp. atroseptica</name>
    <dbReference type="NCBI Taxonomy" id="218491"/>
    <lineage>
        <taxon>Bacteria</taxon>
        <taxon>Pseudomonadati</taxon>
        <taxon>Pseudomonadota</taxon>
        <taxon>Gammaproteobacteria</taxon>
        <taxon>Enterobacterales</taxon>
        <taxon>Pectobacteriaceae</taxon>
        <taxon>Pectobacterium</taxon>
    </lineage>
</organism>
<protein>
    <submittedName>
        <fullName evidence="1">Exported protein</fullName>
    </submittedName>
</protein>
<dbReference type="RefSeq" id="WP_011093226.1">
    <property type="nucleotide sequence ID" value="NC_004547.2"/>
</dbReference>
<sequence>MKKLSESDRKNIAAVSASIFIGNRSDANTLRIYVDILSRLNIDDFAYAITCLYEIYEKKKIPFHKEEKIKFVIAVLTILKDIEGIDFDEYKRRLLHAISGAYKGDKYLVRDNGYHMPLYGWDS</sequence>
<accession>Q6D6N3</accession>
<dbReference type="EMBL" id="BX950851">
    <property type="protein sequence ID" value="CAG74553.1"/>
    <property type="molecule type" value="Genomic_DNA"/>
</dbReference>
<evidence type="ECO:0000313" key="1">
    <source>
        <dbReference type="EMBL" id="CAG74553.1"/>
    </source>
</evidence>
<dbReference type="AlphaFoldDB" id="Q6D6N3"/>
<dbReference type="KEGG" id="eca:ECA1649"/>
<evidence type="ECO:0000313" key="2">
    <source>
        <dbReference type="Proteomes" id="UP000007966"/>
    </source>
</evidence>
<gene>
    <name evidence="1" type="ordered locus">ECA1649</name>
</gene>
<proteinExistence type="predicted"/>